<evidence type="ECO:0000259" key="5">
    <source>
        <dbReference type="PROSITE" id="PS50893"/>
    </source>
</evidence>
<dbReference type="InterPro" id="IPR005670">
    <property type="entry name" value="PstB-like"/>
</dbReference>
<dbReference type="Gene3D" id="3.40.50.300">
    <property type="entry name" value="P-loop containing nucleotide triphosphate hydrolases"/>
    <property type="match status" value="1"/>
</dbReference>
<dbReference type="CDD" id="cd03260">
    <property type="entry name" value="ABC_PstB_phosphate_transporter"/>
    <property type="match status" value="1"/>
</dbReference>
<proteinExistence type="predicted"/>
<dbReference type="AlphaFoldDB" id="A0ABD5U0B4"/>
<dbReference type="PANTHER" id="PTHR43423:SF1">
    <property type="entry name" value="ABC TRANSPORTER I FAMILY MEMBER 17"/>
    <property type="match status" value="1"/>
</dbReference>
<keyword evidence="4 6" id="KW-0067">ATP-binding</keyword>
<dbReference type="SUPFAM" id="SSF52540">
    <property type="entry name" value="P-loop containing nucleoside triphosphate hydrolases"/>
    <property type="match status" value="1"/>
</dbReference>
<dbReference type="SMART" id="SM00382">
    <property type="entry name" value="AAA"/>
    <property type="match status" value="1"/>
</dbReference>
<dbReference type="InterPro" id="IPR017871">
    <property type="entry name" value="ABC_transporter-like_CS"/>
</dbReference>
<dbReference type="GO" id="GO:0005524">
    <property type="term" value="F:ATP binding"/>
    <property type="evidence" value="ECO:0007669"/>
    <property type="project" value="UniProtKB-KW"/>
</dbReference>
<evidence type="ECO:0000256" key="2">
    <source>
        <dbReference type="ARBA" id="ARBA00022475"/>
    </source>
</evidence>
<dbReference type="InterPro" id="IPR003593">
    <property type="entry name" value="AAA+_ATPase"/>
</dbReference>
<evidence type="ECO:0000313" key="6">
    <source>
        <dbReference type="EMBL" id="MFC6824539.1"/>
    </source>
</evidence>
<reference evidence="6 7" key="1">
    <citation type="journal article" date="2019" name="Int. J. Syst. Evol. Microbiol.">
        <title>The Global Catalogue of Microorganisms (GCM) 10K type strain sequencing project: providing services to taxonomists for standard genome sequencing and annotation.</title>
        <authorList>
            <consortium name="The Broad Institute Genomics Platform"/>
            <consortium name="The Broad Institute Genome Sequencing Center for Infectious Disease"/>
            <person name="Wu L."/>
            <person name="Ma J."/>
        </authorList>
    </citation>
    <scope>NUCLEOTIDE SEQUENCE [LARGE SCALE GENOMIC DNA]</scope>
    <source>
        <strain evidence="6 7">YIM 94188</strain>
    </source>
</reference>
<evidence type="ECO:0000313" key="7">
    <source>
        <dbReference type="Proteomes" id="UP001596408"/>
    </source>
</evidence>
<feature type="domain" description="ABC transporter" evidence="5">
    <location>
        <begin position="5"/>
        <end position="222"/>
    </location>
</feature>
<name>A0ABD5U0B4_9EURY</name>
<dbReference type="Proteomes" id="UP001596408">
    <property type="component" value="Unassembled WGS sequence"/>
</dbReference>
<dbReference type="InterPro" id="IPR003439">
    <property type="entry name" value="ABC_transporter-like_ATP-bd"/>
</dbReference>
<comment type="caution">
    <text evidence="6">The sequence shown here is derived from an EMBL/GenBank/DDBJ whole genome shotgun (WGS) entry which is preliminary data.</text>
</comment>
<dbReference type="RefSeq" id="WP_379693602.1">
    <property type="nucleotide sequence ID" value="NZ_JBHSXH010000009.1"/>
</dbReference>
<dbReference type="PANTHER" id="PTHR43423">
    <property type="entry name" value="ABC TRANSPORTER I FAMILY MEMBER 17"/>
    <property type="match status" value="1"/>
</dbReference>
<gene>
    <name evidence="6" type="ORF">ACFQEV_05955</name>
</gene>
<keyword evidence="1" id="KW-0813">Transport</keyword>
<keyword evidence="7" id="KW-1185">Reference proteome</keyword>
<organism evidence="6 7">
    <name type="scientific">Halopelagius fulvigenes</name>
    <dbReference type="NCBI Taxonomy" id="1198324"/>
    <lineage>
        <taxon>Archaea</taxon>
        <taxon>Methanobacteriati</taxon>
        <taxon>Methanobacteriota</taxon>
        <taxon>Stenosarchaea group</taxon>
        <taxon>Halobacteria</taxon>
        <taxon>Halobacteriales</taxon>
        <taxon>Haloferacaceae</taxon>
    </lineage>
</organism>
<dbReference type="EMBL" id="JBHSXH010000009">
    <property type="protein sequence ID" value="MFC6824539.1"/>
    <property type="molecule type" value="Genomic_DNA"/>
</dbReference>
<evidence type="ECO:0000256" key="1">
    <source>
        <dbReference type="ARBA" id="ARBA00022448"/>
    </source>
</evidence>
<dbReference type="Pfam" id="PF00005">
    <property type="entry name" value="ABC_tran"/>
    <property type="match status" value="1"/>
</dbReference>
<dbReference type="PROSITE" id="PS50893">
    <property type="entry name" value="ABC_TRANSPORTER_2"/>
    <property type="match status" value="1"/>
</dbReference>
<accession>A0ABD5U0B4</accession>
<sequence>MPPKLESRDLSHEADGERIVDGVSLSVEEGDVLGVVGPSGAGKSSFLRLLNRLDEPTGGTVFLDGADYRTIPPRELRRRVGYVPQRPALRGGTVRENVAVGPRLRGESVDEAEVARVLGRVGLRGYEDRTTDDLSGGEAQRVAIARTILNDPEALLLDEPTASLDAASEAKVESLLEELVGESNTTAVLVTHDRSQAGRLADRVAVFADGRVETVGPTEGVLP</sequence>
<keyword evidence="3" id="KW-0547">Nucleotide-binding</keyword>
<evidence type="ECO:0000256" key="4">
    <source>
        <dbReference type="ARBA" id="ARBA00022840"/>
    </source>
</evidence>
<dbReference type="PROSITE" id="PS00211">
    <property type="entry name" value="ABC_TRANSPORTER_1"/>
    <property type="match status" value="1"/>
</dbReference>
<keyword evidence="2" id="KW-0472">Membrane</keyword>
<protein>
    <submittedName>
        <fullName evidence="6">ATP-binding cassette domain-containing protein</fullName>
    </submittedName>
</protein>
<dbReference type="InterPro" id="IPR027417">
    <property type="entry name" value="P-loop_NTPase"/>
</dbReference>
<keyword evidence="2" id="KW-1003">Cell membrane</keyword>
<evidence type="ECO:0000256" key="3">
    <source>
        <dbReference type="ARBA" id="ARBA00022741"/>
    </source>
</evidence>